<feature type="domain" description="Major facilitator superfamily (MFS) profile" evidence="9">
    <location>
        <begin position="14"/>
        <end position="424"/>
    </location>
</feature>
<feature type="transmembrane region" description="Helical" evidence="8">
    <location>
        <begin position="26"/>
        <end position="44"/>
    </location>
</feature>
<dbReference type="PROSITE" id="PS00217">
    <property type="entry name" value="SUGAR_TRANSPORT_2"/>
    <property type="match status" value="1"/>
</dbReference>
<reference evidence="10 11" key="1">
    <citation type="submission" date="2020-01" db="EMBL/GenBank/DDBJ databases">
        <title>Novel species isolated from a subtropical stream in China.</title>
        <authorList>
            <person name="Lu H."/>
        </authorList>
    </citation>
    <scope>NUCLEOTIDE SEQUENCE [LARGE SCALE GENOMIC DNA]</scope>
    <source>
        <strain evidence="10 11">FT82W</strain>
    </source>
</reference>
<organism evidence="10 11">
    <name type="scientific">Duganella vulcania</name>
    <dbReference type="NCBI Taxonomy" id="2692166"/>
    <lineage>
        <taxon>Bacteria</taxon>
        <taxon>Pseudomonadati</taxon>
        <taxon>Pseudomonadota</taxon>
        <taxon>Betaproteobacteria</taxon>
        <taxon>Burkholderiales</taxon>
        <taxon>Oxalobacteraceae</taxon>
        <taxon>Telluria group</taxon>
        <taxon>Duganella</taxon>
    </lineage>
</organism>
<dbReference type="PROSITE" id="PS50850">
    <property type="entry name" value="MFS"/>
    <property type="match status" value="1"/>
</dbReference>
<feature type="transmembrane region" description="Helical" evidence="8">
    <location>
        <begin position="122"/>
        <end position="141"/>
    </location>
</feature>
<feature type="transmembrane region" description="Helical" evidence="8">
    <location>
        <begin position="187"/>
        <end position="205"/>
    </location>
</feature>
<name>A0A845G0A6_9BURK</name>
<evidence type="ECO:0000259" key="9">
    <source>
        <dbReference type="PROSITE" id="PS50850"/>
    </source>
</evidence>
<feature type="transmembrane region" description="Helical" evidence="8">
    <location>
        <begin position="369"/>
        <end position="389"/>
    </location>
</feature>
<keyword evidence="5" id="KW-0769">Symport</keyword>
<keyword evidence="6 8" id="KW-1133">Transmembrane helix</keyword>
<dbReference type="InterPro" id="IPR051084">
    <property type="entry name" value="H+-coupled_symporters"/>
</dbReference>
<feature type="transmembrane region" description="Helical" evidence="8">
    <location>
        <begin position="86"/>
        <end position="110"/>
    </location>
</feature>
<evidence type="ECO:0000313" key="10">
    <source>
        <dbReference type="EMBL" id="MYM87030.1"/>
    </source>
</evidence>
<dbReference type="Pfam" id="PF00083">
    <property type="entry name" value="Sugar_tr"/>
    <property type="match status" value="2"/>
</dbReference>
<feature type="transmembrane region" description="Helical" evidence="8">
    <location>
        <begin position="275"/>
        <end position="292"/>
    </location>
</feature>
<feature type="transmembrane region" description="Helical" evidence="8">
    <location>
        <begin position="226"/>
        <end position="255"/>
    </location>
</feature>
<dbReference type="Gene3D" id="1.20.1250.20">
    <property type="entry name" value="MFS general substrate transporter like domains"/>
    <property type="match status" value="2"/>
</dbReference>
<sequence>MTATSTKTQSRVGMVLRVTSGNFMEMFDFFLFGFYATAIAKAFFPSDNEVASLMMTLMTFGAGFLMRPLGAILLGAYVDRAGRRQGLIVTLGLMALGTVLIACVPGYASIGALAPALVLTGRLLQGFSAGAELGGVSVYLAEMATPGRKGFYVSWQSASQQVAIIAAAALGYGLNLCFTPAQMGAWGWRIPFFIGCMIVPVLFAIRRSLQETEEFQRRTHRPTLRAILRSMLDNWGLVLSGMMLVALTTVSFYLITIYTPTFGKTVLKLSTGDSLIVTLCVGLSNFIWLPLMGSLSDRVGRRPLLLTFALLTIVTAYPAMRWLVADPSFGRMLAVELWLSFLYASYNGAMVVALTEVMPVEVRTAGFSLAYSLATALFGGFTPAIATALIEASGDKGAPGLWMTAAAGCSLFATWMLYRRHGTQAVPAPAH</sequence>
<proteinExistence type="predicted"/>
<evidence type="ECO:0000256" key="5">
    <source>
        <dbReference type="ARBA" id="ARBA00022847"/>
    </source>
</evidence>
<dbReference type="RefSeq" id="WP_161096215.1">
    <property type="nucleotide sequence ID" value="NZ_WWCW01000016.1"/>
</dbReference>
<feature type="transmembrane region" description="Helical" evidence="8">
    <location>
        <begin position="401"/>
        <end position="418"/>
    </location>
</feature>
<evidence type="ECO:0000256" key="4">
    <source>
        <dbReference type="ARBA" id="ARBA00022692"/>
    </source>
</evidence>
<dbReference type="InterPro" id="IPR005829">
    <property type="entry name" value="Sugar_transporter_CS"/>
</dbReference>
<dbReference type="AlphaFoldDB" id="A0A845G0A6"/>
<keyword evidence="4 8" id="KW-0812">Transmembrane</keyword>
<dbReference type="CDD" id="cd17368">
    <property type="entry name" value="MFS_CitA"/>
    <property type="match status" value="1"/>
</dbReference>
<feature type="transmembrane region" description="Helical" evidence="8">
    <location>
        <begin position="50"/>
        <end position="74"/>
    </location>
</feature>
<keyword evidence="2" id="KW-0813">Transport</keyword>
<evidence type="ECO:0000256" key="1">
    <source>
        <dbReference type="ARBA" id="ARBA00004651"/>
    </source>
</evidence>
<dbReference type="InterPro" id="IPR005828">
    <property type="entry name" value="MFS_sugar_transport-like"/>
</dbReference>
<feature type="transmembrane region" description="Helical" evidence="8">
    <location>
        <begin position="162"/>
        <end position="181"/>
    </location>
</feature>
<feature type="transmembrane region" description="Helical" evidence="8">
    <location>
        <begin position="304"/>
        <end position="325"/>
    </location>
</feature>
<keyword evidence="7 8" id="KW-0472">Membrane</keyword>
<dbReference type="InterPro" id="IPR020846">
    <property type="entry name" value="MFS_dom"/>
</dbReference>
<dbReference type="PANTHER" id="PTHR43528">
    <property type="entry name" value="ALPHA-KETOGLUTARATE PERMEASE"/>
    <property type="match status" value="1"/>
</dbReference>
<dbReference type="InterPro" id="IPR036259">
    <property type="entry name" value="MFS_trans_sf"/>
</dbReference>
<dbReference type="PROSITE" id="PS00216">
    <property type="entry name" value="SUGAR_TRANSPORT_1"/>
    <property type="match status" value="1"/>
</dbReference>
<evidence type="ECO:0000256" key="6">
    <source>
        <dbReference type="ARBA" id="ARBA00022989"/>
    </source>
</evidence>
<dbReference type="GO" id="GO:0015293">
    <property type="term" value="F:symporter activity"/>
    <property type="evidence" value="ECO:0007669"/>
    <property type="project" value="UniProtKB-KW"/>
</dbReference>
<gene>
    <name evidence="10" type="ORF">GTP91_07525</name>
</gene>
<dbReference type="FunFam" id="1.20.1250.20:FF:000001">
    <property type="entry name" value="Dicarboxylate MFS transporter"/>
    <property type="match status" value="1"/>
</dbReference>
<evidence type="ECO:0000256" key="8">
    <source>
        <dbReference type="SAM" id="Phobius"/>
    </source>
</evidence>
<keyword evidence="3" id="KW-1003">Cell membrane</keyword>
<comment type="caution">
    <text evidence="10">The sequence shown here is derived from an EMBL/GenBank/DDBJ whole genome shotgun (WGS) entry which is preliminary data.</text>
</comment>
<evidence type="ECO:0000256" key="2">
    <source>
        <dbReference type="ARBA" id="ARBA00022448"/>
    </source>
</evidence>
<dbReference type="SUPFAM" id="SSF103473">
    <property type="entry name" value="MFS general substrate transporter"/>
    <property type="match status" value="1"/>
</dbReference>
<dbReference type="GO" id="GO:0005886">
    <property type="term" value="C:plasma membrane"/>
    <property type="evidence" value="ECO:0007669"/>
    <property type="project" value="UniProtKB-SubCell"/>
</dbReference>
<accession>A0A845G0A6</accession>
<protein>
    <submittedName>
        <fullName evidence="10">MFS transporter</fullName>
    </submittedName>
</protein>
<dbReference type="Proteomes" id="UP000470302">
    <property type="component" value="Unassembled WGS sequence"/>
</dbReference>
<dbReference type="PANTHER" id="PTHR43528:SF6">
    <property type="entry name" value="CITRATE-PROTON SYMPORTER"/>
    <property type="match status" value="1"/>
</dbReference>
<evidence type="ECO:0000256" key="3">
    <source>
        <dbReference type="ARBA" id="ARBA00022475"/>
    </source>
</evidence>
<feature type="transmembrane region" description="Helical" evidence="8">
    <location>
        <begin position="337"/>
        <end position="357"/>
    </location>
</feature>
<evidence type="ECO:0000313" key="11">
    <source>
        <dbReference type="Proteomes" id="UP000470302"/>
    </source>
</evidence>
<dbReference type="EMBL" id="WWCW01000016">
    <property type="protein sequence ID" value="MYM87030.1"/>
    <property type="molecule type" value="Genomic_DNA"/>
</dbReference>
<comment type="subcellular location">
    <subcellularLocation>
        <location evidence="1">Cell membrane</location>
        <topology evidence="1">Multi-pass membrane protein</topology>
    </subcellularLocation>
</comment>
<evidence type="ECO:0000256" key="7">
    <source>
        <dbReference type="ARBA" id="ARBA00023136"/>
    </source>
</evidence>
<dbReference type="NCBIfam" id="NF011656">
    <property type="entry name" value="PRK15075.1"/>
    <property type="match status" value="1"/>
</dbReference>